<feature type="domain" description="PilZ" evidence="1">
    <location>
        <begin position="137"/>
        <end position="241"/>
    </location>
</feature>
<proteinExistence type="predicted"/>
<accession>A0A5C1QHF9</accession>
<name>A0A5C1QHF9_9SPIO</name>
<evidence type="ECO:0000313" key="2">
    <source>
        <dbReference type="EMBL" id="QEN05984.1"/>
    </source>
</evidence>
<dbReference type="Pfam" id="PF07238">
    <property type="entry name" value="PilZ"/>
    <property type="match status" value="1"/>
</dbReference>
<protein>
    <submittedName>
        <fullName evidence="2">PilZ domain-containing protein</fullName>
    </submittedName>
</protein>
<organism evidence="2 3">
    <name type="scientific">Thiospirochaeta perfilievii</name>
    <dbReference type="NCBI Taxonomy" id="252967"/>
    <lineage>
        <taxon>Bacteria</taxon>
        <taxon>Pseudomonadati</taxon>
        <taxon>Spirochaetota</taxon>
        <taxon>Spirochaetia</taxon>
        <taxon>Spirochaetales</taxon>
        <taxon>Spirochaetaceae</taxon>
        <taxon>Thiospirochaeta</taxon>
    </lineage>
</organism>
<dbReference type="GO" id="GO:0035438">
    <property type="term" value="F:cyclic-di-GMP binding"/>
    <property type="evidence" value="ECO:0007669"/>
    <property type="project" value="InterPro"/>
</dbReference>
<dbReference type="EMBL" id="CP035807">
    <property type="protein sequence ID" value="QEN05984.1"/>
    <property type="molecule type" value="Genomic_DNA"/>
</dbReference>
<dbReference type="OrthoDB" id="356575at2"/>
<evidence type="ECO:0000313" key="3">
    <source>
        <dbReference type="Proteomes" id="UP000323824"/>
    </source>
</evidence>
<sequence length="258" mass="29607">MSSNQFGKKVFFLYPHSVIQQDVFHDLISSEYEIYKLVDYRKVKLLLKKYNDSIIFINIDENLTEQEWFDYVQSISTNEDLKGVQIGILTYNENHDLAEKYLMDLSITCGFIQLKLGKEESKQIILKTLEVNECKGKRKYIRATSTNKSKSTFNVQIAGQLNTGTIHDISSVGMSCIFDEDVELSKNALLRKMQLKLNGKLILVDGIVFGSRDISDKERLVVIMFTNSMSDDSKNKIHGYIGDILQSNIEKEVSELYV</sequence>
<dbReference type="InterPro" id="IPR009875">
    <property type="entry name" value="PilZ_domain"/>
</dbReference>
<dbReference type="Proteomes" id="UP000323824">
    <property type="component" value="Chromosome"/>
</dbReference>
<dbReference type="AlphaFoldDB" id="A0A5C1QHF9"/>
<reference evidence="2 3" key="1">
    <citation type="submission" date="2019-02" db="EMBL/GenBank/DDBJ databases">
        <authorList>
            <person name="Fomenkov A."/>
            <person name="Dubinina G."/>
            <person name="Grabovich M."/>
            <person name="Vincze T."/>
            <person name="Roberts R.J."/>
        </authorList>
    </citation>
    <scope>NUCLEOTIDE SEQUENCE [LARGE SCALE GENOMIC DNA]</scope>
    <source>
        <strain evidence="2 3">P</strain>
    </source>
</reference>
<dbReference type="KEGG" id="sper:EW093_15190"/>
<reference evidence="2 3" key="2">
    <citation type="submission" date="2019-09" db="EMBL/GenBank/DDBJ databases">
        <title>Complete Genome Sequence and Methylome Analysis of free living Spirochaetas.</title>
        <authorList>
            <person name="Leshcheva N."/>
            <person name="Mikheeva N."/>
        </authorList>
    </citation>
    <scope>NUCLEOTIDE SEQUENCE [LARGE SCALE GENOMIC DNA]</scope>
    <source>
        <strain evidence="2 3">P</strain>
    </source>
</reference>
<keyword evidence="3" id="KW-1185">Reference proteome</keyword>
<gene>
    <name evidence="2" type="ORF">EW093_15190</name>
</gene>
<evidence type="ECO:0000259" key="1">
    <source>
        <dbReference type="Pfam" id="PF07238"/>
    </source>
</evidence>
<dbReference type="RefSeq" id="WP_149569218.1">
    <property type="nucleotide sequence ID" value="NZ_CP035807.1"/>
</dbReference>